<name>A0AA88UJB8_9ASTE</name>
<comment type="caution">
    <text evidence="9">The sequence shown here is derived from an EMBL/GenBank/DDBJ whole genome shotgun (WGS) entry which is preliminary data.</text>
</comment>
<organism evidence="9 10">
    <name type="scientific">Escallonia rubra</name>
    <dbReference type="NCBI Taxonomy" id="112253"/>
    <lineage>
        <taxon>Eukaryota</taxon>
        <taxon>Viridiplantae</taxon>
        <taxon>Streptophyta</taxon>
        <taxon>Embryophyta</taxon>
        <taxon>Tracheophyta</taxon>
        <taxon>Spermatophyta</taxon>
        <taxon>Magnoliopsida</taxon>
        <taxon>eudicotyledons</taxon>
        <taxon>Gunneridae</taxon>
        <taxon>Pentapetalae</taxon>
        <taxon>asterids</taxon>
        <taxon>campanulids</taxon>
        <taxon>Escalloniales</taxon>
        <taxon>Escalloniaceae</taxon>
        <taxon>Escallonia</taxon>
    </lineage>
</organism>
<feature type="transmembrane region" description="Helical" evidence="8">
    <location>
        <begin position="304"/>
        <end position="322"/>
    </location>
</feature>
<evidence type="ECO:0000256" key="7">
    <source>
        <dbReference type="ARBA" id="ARBA00023316"/>
    </source>
</evidence>
<accession>A0AA88UJB8</accession>
<evidence type="ECO:0000256" key="2">
    <source>
        <dbReference type="ARBA" id="ARBA00022676"/>
    </source>
</evidence>
<feature type="transmembrane region" description="Helical" evidence="8">
    <location>
        <begin position="215"/>
        <end position="238"/>
    </location>
</feature>
<feature type="transmembrane region" description="Helical" evidence="8">
    <location>
        <begin position="125"/>
        <end position="148"/>
    </location>
</feature>
<sequence>MKLQMGLKYGFPSEDIVTGIAIQCRGWKSIYFNPVRKGFLGVAPTTLLQSLVQHKRWSEGQFLIGVSECSPFIYGHGRIPIQLQLSYIPYIFWSPNFLPTLYYIAVPSLCLFRAVSLFPKVTSLWFLPFAYIVITSYSYSLGEFLCCGGTLQGWWNEQRMWVFRRTSSYFFAFLETILKLTGFAKSGFVVTAKVADEDVLQRFMRDEMEFGAPSPMFTLLATLAVLNLFTFTWTLAKVVMDWEIMVLEPLALQVVLCGLVVLINLPVYQGLFFRKDNGKMPASVTSKSVIVSHTPAQGDFRRPAWIGMFMAELWFSFFWFINQSVRWNPIRRYTFKEKLYQRSLSPTLLVQFA</sequence>
<feature type="transmembrane region" description="Helical" evidence="8">
    <location>
        <begin position="250"/>
        <end position="271"/>
    </location>
</feature>
<dbReference type="GO" id="GO:0071555">
    <property type="term" value="P:cell wall organization"/>
    <property type="evidence" value="ECO:0007669"/>
    <property type="project" value="UniProtKB-KW"/>
</dbReference>
<dbReference type="AlphaFoldDB" id="A0AA88UJB8"/>
<evidence type="ECO:0000256" key="6">
    <source>
        <dbReference type="ARBA" id="ARBA00023136"/>
    </source>
</evidence>
<evidence type="ECO:0000313" key="9">
    <source>
        <dbReference type="EMBL" id="KAK2984241.1"/>
    </source>
</evidence>
<keyword evidence="2" id="KW-0328">Glycosyltransferase</keyword>
<dbReference type="Proteomes" id="UP001187471">
    <property type="component" value="Unassembled WGS sequence"/>
</dbReference>
<gene>
    <name evidence="9" type="ORF">RJ640_010200</name>
</gene>
<evidence type="ECO:0000256" key="1">
    <source>
        <dbReference type="ARBA" id="ARBA00004308"/>
    </source>
</evidence>
<proteinExistence type="predicted"/>
<dbReference type="GO" id="GO:0030244">
    <property type="term" value="P:cellulose biosynthetic process"/>
    <property type="evidence" value="ECO:0007669"/>
    <property type="project" value="InterPro"/>
</dbReference>
<evidence type="ECO:0000256" key="4">
    <source>
        <dbReference type="ARBA" id="ARBA00022692"/>
    </source>
</evidence>
<keyword evidence="7" id="KW-0961">Cell wall biogenesis/degradation</keyword>
<dbReference type="EMBL" id="JAVXUO010001251">
    <property type="protein sequence ID" value="KAK2984241.1"/>
    <property type="molecule type" value="Genomic_DNA"/>
</dbReference>
<protein>
    <recommendedName>
        <fullName evidence="11">Cellulose synthase-like protein</fullName>
    </recommendedName>
</protein>
<comment type="subcellular location">
    <subcellularLocation>
        <location evidence="1">Endomembrane system</location>
    </subcellularLocation>
</comment>
<feature type="transmembrane region" description="Helical" evidence="8">
    <location>
        <begin position="169"/>
        <end position="195"/>
    </location>
</feature>
<feature type="transmembrane region" description="Helical" evidence="8">
    <location>
        <begin position="87"/>
        <end position="105"/>
    </location>
</feature>
<dbReference type="GO" id="GO:0016760">
    <property type="term" value="F:cellulose synthase (UDP-forming) activity"/>
    <property type="evidence" value="ECO:0007669"/>
    <property type="project" value="InterPro"/>
</dbReference>
<dbReference type="PANTHER" id="PTHR13301">
    <property type="entry name" value="X-BOX TRANSCRIPTION FACTOR-RELATED"/>
    <property type="match status" value="1"/>
</dbReference>
<keyword evidence="6 8" id="KW-0472">Membrane</keyword>
<evidence type="ECO:0000256" key="5">
    <source>
        <dbReference type="ARBA" id="ARBA00022989"/>
    </source>
</evidence>
<dbReference type="Pfam" id="PF03552">
    <property type="entry name" value="Cellulose_synt"/>
    <property type="match status" value="1"/>
</dbReference>
<dbReference type="GO" id="GO:0012505">
    <property type="term" value="C:endomembrane system"/>
    <property type="evidence" value="ECO:0007669"/>
    <property type="project" value="UniProtKB-SubCell"/>
</dbReference>
<keyword evidence="5 8" id="KW-1133">Transmembrane helix</keyword>
<evidence type="ECO:0000313" key="10">
    <source>
        <dbReference type="Proteomes" id="UP001187471"/>
    </source>
</evidence>
<keyword evidence="4 8" id="KW-0812">Transmembrane</keyword>
<evidence type="ECO:0000256" key="8">
    <source>
        <dbReference type="SAM" id="Phobius"/>
    </source>
</evidence>
<evidence type="ECO:0000256" key="3">
    <source>
        <dbReference type="ARBA" id="ARBA00022679"/>
    </source>
</evidence>
<keyword evidence="3" id="KW-0808">Transferase</keyword>
<reference evidence="9" key="1">
    <citation type="submission" date="2022-12" db="EMBL/GenBank/DDBJ databases">
        <title>Draft genome assemblies for two species of Escallonia (Escalloniales).</title>
        <authorList>
            <person name="Chanderbali A."/>
            <person name="Dervinis C."/>
            <person name="Anghel I."/>
            <person name="Soltis D."/>
            <person name="Soltis P."/>
            <person name="Zapata F."/>
        </authorList>
    </citation>
    <scope>NUCLEOTIDE SEQUENCE</scope>
    <source>
        <strain evidence="9">UCBG92.1500</strain>
        <tissue evidence="9">Leaf</tissue>
    </source>
</reference>
<keyword evidence="10" id="KW-1185">Reference proteome</keyword>
<dbReference type="InterPro" id="IPR005150">
    <property type="entry name" value="Cellulose_synth"/>
</dbReference>
<dbReference type="GO" id="GO:0016020">
    <property type="term" value="C:membrane"/>
    <property type="evidence" value="ECO:0007669"/>
    <property type="project" value="InterPro"/>
</dbReference>
<evidence type="ECO:0008006" key="11">
    <source>
        <dbReference type="Google" id="ProtNLM"/>
    </source>
</evidence>